<gene>
    <name evidence="2" type="ORF">D6851_09945</name>
</gene>
<sequence>MTWNMRSGFNVAALNCNELQYQPILKAYSKMLEDHKKRLSSTNRALDAQYREKYGRSYKSEREDYMTKVYNYFALPPAHKYFCEAALAAANNYLLMEPDDIDSYAATTLVQFEAAFEEFYTDYENYRVAVQSWDARYGAEYGASQPGYVSADILSGDKGQEAASSGAAAPVREGSLTPVVGAQFMTSSPVTGSIVSAIEAGKGTSSGGR</sequence>
<proteinExistence type="predicted"/>
<organism evidence="2 3">
    <name type="scientific">Altericroceibacterium spongiae</name>
    <dbReference type="NCBI Taxonomy" id="2320269"/>
    <lineage>
        <taxon>Bacteria</taxon>
        <taxon>Pseudomonadati</taxon>
        <taxon>Pseudomonadota</taxon>
        <taxon>Alphaproteobacteria</taxon>
        <taxon>Sphingomonadales</taxon>
        <taxon>Erythrobacteraceae</taxon>
        <taxon>Altericroceibacterium</taxon>
    </lineage>
</organism>
<evidence type="ECO:0000313" key="2">
    <source>
        <dbReference type="EMBL" id="RKF21218.1"/>
    </source>
</evidence>
<keyword evidence="1" id="KW-0175">Coiled coil</keyword>
<name>A0A420EKK1_9SPHN</name>
<protein>
    <submittedName>
        <fullName evidence="2">Uncharacterized protein</fullName>
    </submittedName>
</protein>
<accession>A0A420EKK1</accession>
<dbReference type="Proteomes" id="UP000284395">
    <property type="component" value="Unassembled WGS sequence"/>
</dbReference>
<evidence type="ECO:0000313" key="3">
    <source>
        <dbReference type="Proteomes" id="UP000284395"/>
    </source>
</evidence>
<feature type="coiled-coil region" evidence="1">
    <location>
        <begin position="25"/>
        <end position="52"/>
    </location>
</feature>
<keyword evidence="3" id="KW-1185">Reference proteome</keyword>
<reference evidence="2 3" key="1">
    <citation type="submission" date="2018-09" db="EMBL/GenBank/DDBJ databases">
        <title>Altererythrobacter spongiae sp. nov., isolated from a marine sponge.</title>
        <authorList>
            <person name="Zhuang L."/>
            <person name="Luo L."/>
        </authorList>
    </citation>
    <scope>NUCLEOTIDE SEQUENCE [LARGE SCALE GENOMIC DNA]</scope>
    <source>
        <strain evidence="2 3">HN-Y73</strain>
    </source>
</reference>
<dbReference type="AlphaFoldDB" id="A0A420EKK1"/>
<dbReference type="EMBL" id="RAPF01000004">
    <property type="protein sequence ID" value="RKF21218.1"/>
    <property type="molecule type" value="Genomic_DNA"/>
</dbReference>
<evidence type="ECO:0000256" key="1">
    <source>
        <dbReference type="SAM" id="Coils"/>
    </source>
</evidence>
<comment type="caution">
    <text evidence="2">The sequence shown here is derived from an EMBL/GenBank/DDBJ whole genome shotgun (WGS) entry which is preliminary data.</text>
</comment>